<keyword evidence="2" id="KW-1185">Reference proteome</keyword>
<reference evidence="1 2" key="1">
    <citation type="submission" date="2024-05" db="EMBL/GenBank/DDBJ databases">
        <title>A draft genome resource for the thread blight pathogen Marasmius tenuissimus strain MS-2.</title>
        <authorList>
            <person name="Yulfo-Soto G.E."/>
            <person name="Baruah I.K."/>
            <person name="Amoako-Attah I."/>
            <person name="Bukari Y."/>
            <person name="Meinhardt L.W."/>
            <person name="Bailey B.A."/>
            <person name="Cohen S.P."/>
        </authorList>
    </citation>
    <scope>NUCLEOTIDE SEQUENCE [LARGE SCALE GENOMIC DNA]</scope>
    <source>
        <strain evidence="1 2">MS-2</strain>
    </source>
</reference>
<evidence type="ECO:0000313" key="2">
    <source>
        <dbReference type="Proteomes" id="UP001437256"/>
    </source>
</evidence>
<dbReference type="EMBL" id="JBBXMP010000078">
    <property type="protein sequence ID" value="KAL0063587.1"/>
    <property type="molecule type" value="Genomic_DNA"/>
</dbReference>
<comment type="caution">
    <text evidence="1">The sequence shown here is derived from an EMBL/GenBank/DDBJ whole genome shotgun (WGS) entry which is preliminary data.</text>
</comment>
<name>A0ABR2ZPJ1_9AGAR</name>
<accession>A0ABR2ZPJ1</accession>
<organism evidence="1 2">
    <name type="scientific">Marasmius tenuissimus</name>
    <dbReference type="NCBI Taxonomy" id="585030"/>
    <lineage>
        <taxon>Eukaryota</taxon>
        <taxon>Fungi</taxon>
        <taxon>Dikarya</taxon>
        <taxon>Basidiomycota</taxon>
        <taxon>Agaricomycotina</taxon>
        <taxon>Agaricomycetes</taxon>
        <taxon>Agaricomycetidae</taxon>
        <taxon>Agaricales</taxon>
        <taxon>Marasmiineae</taxon>
        <taxon>Marasmiaceae</taxon>
        <taxon>Marasmius</taxon>
    </lineage>
</organism>
<proteinExistence type="predicted"/>
<gene>
    <name evidence="1" type="ORF">AAF712_009508</name>
</gene>
<protein>
    <submittedName>
        <fullName evidence="1">Uncharacterized protein</fullName>
    </submittedName>
</protein>
<evidence type="ECO:0000313" key="1">
    <source>
        <dbReference type="EMBL" id="KAL0063587.1"/>
    </source>
</evidence>
<dbReference type="Proteomes" id="UP001437256">
    <property type="component" value="Unassembled WGS sequence"/>
</dbReference>
<sequence length="57" mass="6736">MLQKCIEDLQQRNDQAGDNLQLMNKLKAEQEDLVDWLTPKIIFLAREAMKGRRMSFI</sequence>